<dbReference type="SMART" id="SM00093">
    <property type="entry name" value="SERPIN"/>
    <property type="match status" value="1"/>
</dbReference>
<gene>
    <name evidence="4" type="ORF">GCK32_008197</name>
</gene>
<dbReference type="Pfam" id="PF00079">
    <property type="entry name" value="Serpin"/>
    <property type="match status" value="1"/>
</dbReference>
<keyword evidence="5" id="KW-1185">Reference proteome</keyword>
<protein>
    <submittedName>
        <fullName evidence="4">Serine proteinase inhibitor</fullName>
    </submittedName>
</protein>
<dbReference type="Proteomes" id="UP001331761">
    <property type="component" value="Unassembled WGS sequence"/>
</dbReference>
<sequence>MSDAVETMYLTTETDFGLNMLRQAPANESLVVSPLSVIFALAMVQAGAKGTTKSQINAVLSKGSSDSEIEEHYSKLSNHIMNARNGVKSRIANGFFLNKQFAVEKDYEKSIKESYNAKVEALDFDKASEAAKIIDDFISKTTEGKIKDMVNEGMVKDAYSLIIDAIYFTAEWEEKFYKSSNSNETFYSTAENGRKIEFMNDFEENRLYAEDDDFQVLSLRYLDTSFAFNIFLPKTRFGLDALRSKLDGEKIQRLLSSLKQTYISISIPKMKIETDFKLKDALMAMGVSEMFTDKASLSGIAKEPPLKISDAAHRAIIEVDEEGTTAAAATLFKVVPLSAVMEEPVKFRADHPFLFILTKDNNPLFMGQFV</sequence>
<reference evidence="4 5" key="1">
    <citation type="submission" date="2019-10" db="EMBL/GenBank/DDBJ databases">
        <title>Assembly and Annotation for the nematode Trichostrongylus colubriformis.</title>
        <authorList>
            <person name="Martin J."/>
        </authorList>
    </citation>
    <scope>NUCLEOTIDE SEQUENCE [LARGE SCALE GENOMIC DNA]</scope>
    <source>
        <strain evidence="4">G859</strain>
        <tissue evidence="4">Whole worm</tissue>
    </source>
</reference>
<dbReference type="AlphaFoldDB" id="A0AAN8F2Z3"/>
<dbReference type="PROSITE" id="PS00284">
    <property type="entry name" value="SERPIN"/>
    <property type="match status" value="1"/>
</dbReference>
<evidence type="ECO:0000259" key="3">
    <source>
        <dbReference type="SMART" id="SM00093"/>
    </source>
</evidence>
<name>A0AAN8F2Z3_TRICO</name>
<evidence type="ECO:0000313" key="4">
    <source>
        <dbReference type="EMBL" id="KAK5971302.1"/>
    </source>
</evidence>
<dbReference type="PANTHER" id="PTHR11461">
    <property type="entry name" value="SERINE PROTEASE INHIBITOR, SERPIN"/>
    <property type="match status" value="1"/>
</dbReference>
<proteinExistence type="inferred from homology"/>
<dbReference type="CDD" id="cd19581">
    <property type="entry name" value="serpinL_nematode"/>
    <property type="match status" value="1"/>
</dbReference>
<dbReference type="PANTHER" id="PTHR11461:SF211">
    <property type="entry name" value="GH10112P-RELATED"/>
    <property type="match status" value="1"/>
</dbReference>
<comment type="similarity">
    <text evidence="1 2">Belongs to the serpin family.</text>
</comment>
<evidence type="ECO:0000256" key="1">
    <source>
        <dbReference type="ARBA" id="ARBA00009500"/>
    </source>
</evidence>
<evidence type="ECO:0000313" key="5">
    <source>
        <dbReference type="Proteomes" id="UP001331761"/>
    </source>
</evidence>
<organism evidence="4 5">
    <name type="scientific">Trichostrongylus colubriformis</name>
    <name type="common">Black scour worm</name>
    <dbReference type="NCBI Taxonomy" id="6319"/>
    <lineage>
        <taxon>Eukaryota</taxon>
        <taxon>Metazoa</taxon>
        <taxon>Ecdysozoa</taxon>
        <taxon>Nematoda</taxon>
        <taxon>Chromadorea</taxon>
        <taxon>Rhabditida</taxon>
        <taxon>Rhabditina</taxon>
        <taxon>Rhabditomorpha</taxon>
        <taxon>Strongyloidea</taxon>
        <taxon>Trichostrongylidae</taxon>
        <taxon>Trichostrongylus</taxon>
    </lineage>
</organism>
<comment type="caution">
    <text evidence="4">The sequence shown here is derived from an EMBL/GenBank/DDBJ whole genome shotgun (WGS) entry which is preliminary data.</text>
</comment>
<dbReference type="EMBL" id="WIXE01017952">
    <property type="protein sequence ID" value="KAK5971302.1"/>
    <property type="molecule type" value="Genomic_DNA"/>
</dbReference>
<dbReference type="InterPro" id="IPR023796">
    <property type="entry name" value="Serpin_dom"/>
</dbReference>
<dbReference type="Gene3D" id="3.30.497.10">
    <property type="entry name" value="Antithrombin, subunit I, domain 2"/>
    <property type="match status" value="1"/>
</dbReference>
<dbReference type="SUPFAM" id="SSF56574">
    <property type="entry name" value="Serpins"/>
    <property type="match status" value="1"/>
</dbReference>
<dbReference type="GO" id="GO:0004867">
    <property type="term" value="F:serine-type endopeptidase inhibitor activity"/>
    <property type="evidence" value="ECO:0007669"/>
    <property type="project" value="InterPro"/>
</dbReference>
<dbReference type="InterPro" id="IPR000215">
    <property type="entry name" value="Serpin_fam"/>
</dbReference>
<dbReference type="InterPro" id="IPR042178">
    <property type="entry name" value="Serpin_sf_1"/>
</dbReference>
<dbReference type="GO" id="GO:0005615">
    <property type="term" value="C:extracellular space"/>
    <property type="evidence" value="ECO:0007669"/>
    <property type="project" value="InterPro"/>
</dbReference>
<dbReference type="InterPro" id="IPR042185">
    <property type="entry name" value="Serpin_sf_2"/>
</dbReference>
<feature type="domain" description="Serpin" evidence="3">
    <location>
        <begin position="18"/>
        <end position="370"/>
    </location>
</feature>
<dbReference type="Gene3D" id="2.30.39.10">
    <property type="entry name" value="Alpha-1-antitrypsin, domain 1"/>
    <property type="match status" value="1"/>
</dbReference>
<dbReference type="InterPro" id="IPR023795">
    <property type="entry name" value="Serpin_CS"/>
</dbReference>
<accession>A0AAN8F2Z3</accession>
<dbReference type="InterPro" id="IPR036186">
    <property type="entry name" value="Serpin_sf"/>
</dbReference>
<evidence type="ECO:0000256" key="2">
    <source>
        <dbReference type="RuleBase" id="RU000411"/>
    </source>
</evidence>